<feature type="binding site" evidence="8">
    <location>
        <begin position="277"/>
        <end position="280"/>
    </location>
    <ligand>
        <name>ATP</name>
        <dbReference type="ChEBI" id="CHEBI:30616"/>
    </ligand>
</feature>
<comment type="pathway">
    <text evidence="6">Aminoacyl-tRNA biosynthesis; selenocysteinyl-tRNA(Sec) biosynthesis; L-seryl-tRNA(Sec) from L-serine and tRNA(Sec): step 1/1.</text>
</comment>
<reference evidence="12 13" key="1">
    <citation type="submission" date="2016-12" db="EMBL/GenBank/DDBJ databases">
        <title>Draft genome of Tersicoccus phoenicis 1P05MA.</title>
        <authorList>
            <person name="Nakajima Y."/>
            <person name="Yoshizawa S."/>
            <person name="Nakamura K."/>
            <person name="Ogura Y."/>
            <person name="Hayashi T."/>
            <person name="Kogure K."/>
        </authorList>
    </citation>
    <scope>NUCLEOTIDE SEQUENCE [LARGE SCALE GENOMIC DNA]</scope>
    <source>
        <strain evidence="12 13">1p05MA</strain>
    </source>
</reference>
<evidence type="ECO:0000313" key="13">
    <source>
        <dbReference type="Proteomes" id="UP000187085"/>
    </source>
</evidence>
<dbReference type="GO" id="GO:0005524">
    <property type="term" value="F:ATP binding"/>
    <property type="evidence" value="ECO:0007669"/>
    <property type="project" value="UniProtKB-UniRule"/>
</dbReference>
<dbReference type="Gene3D" id="3.30.930.10">
    <property type="entry name" value="Bira Bifunctional Protein, Domain 2"/>
    <property type="match status" value="1"/>
</dbReference>
<feature type="binding site" evidence="6 7">
    <location>
        <position position="284"/>
    </location>
    <ligand>
        <name>L-serine</name>
        <dbReference type="ChEBI" id="CHEBI:33384"/>
    </ligand>
</feature>
<comment type="caution">
    <text evidence="12">The sequence shown here is derived from an EMBL/GenBank/DDBJ whole genome shotgun (WGS) entry which is preliminary data.</text>
</comment>
<evidence type="ECO:0000256" key="2">
    <source>
        <dbReference type="ARBA" id="ARBA00022741"/>
    </source>
</evidence>
<organism evidence="12 13">
    <name type="scientific">Tersicoccus phoenicis</name>
    <dbReference type="NCBI Taxonomy" id="554083"/>
    <lineage>
        <taxon>Bacteria</taxon>
        <taxon>Bacillati</taxon>
        <taxon>Actinomycetota</taxon>
        <taxon>Actinomycetes</taxon>
        <taxon>Micrococcales</taxon>
        <taxon>Micrococcaceae</taxon>
        <taxon>Tersicoccus</taxon>
    </lineage>
</organism>
<dbReference type="SUPFAM" id="SSF46589">
    <property type="entry name" value="tRNA-binding arm"/>
    <property type="match status" value="1"/>
</dbReference>
<dbReference type="SUPFAM" id="SSF55681">
    <property type="entry name" value="Class II aaRS and biotin synthetases"/>
    <property type="match status" value="1"/>
</dbReference>
<dbReference type="InterPro" id="IPR006195">
    <property type="entry name" value="aa-tRNA-synth_II"/>
</dbReference>
<evidence type="ECO:0000256" key="3">
    <source>
        <dbReference type="ARBA" id="ARBA00022840"/>
    </source>
</evidence>
<name>A0A1R1LD24_9MICC</name>
<feature type="coiled-coil region" evidence="9">
    <location>
        <begin position="67"/>
        <end position="101"/>
    </location>
</feature>
<feature type="binding site" evidence="7">
    <location>
        <position position="261"/>
    </location>
    <ligand>
        <name>L-serine</name>
        <dbReference type="ChEBI" id="CHEBI:33384"/>
    </ligand>
</feature>
<dbReference type="Proteomes" id="UP000187085">
    <property type="component" value="Unassembled WGS sequence"/>
</dbReference>
<comment type="catalytic activity">
    <reaction evidence="6">
        <text>tRNA(Ser) + L-serine + ATP = L-seryl-tRNA(Ser) + AMP + diphosphate + H(+)</text>
        <dbReference type="Rhea" id="RHEA:12292"/>
        <dbReference type="Rhea" id="RHEA-COMP:9669"/>
        <dbReference type="Rhea" id="RHEA-COMP:9703"/>
        <dbReference type="ChEBI" id="CHEBI:15378"/>
        <dbReference type="ChEBI" id="CHEBI:30616"/>
        <dbReference type="ChEBI" id="CHEBI:33019"/>
        <dbReference type="ChEBI" id="CHEBI:33384"/>
        <dbReference type="ChEBI" id="CHEBI:78442"/>
        <dbReference type="ChEBI" id="CHEBI:78533"/>
        <dbReference type="ChEBI" id="CHEBI:456215"/>
        <dbReference type="EC" id="6.1.1.11"/>
    </reaction>
</comment>
<sequence length="427" mass="46735">MIDLNELRENPHRFASSQRARGADESLVQRMLDADSSRRAAITSYESLRAEQNASGKRVAKASGDEKAQLLVQVKELAGRVKAAQADADAAQAELDGLARTMPNVVVDGVPAGGEEDFTVLREVGAVRDFAAEGFEPRDHLTLGEALGGIDMERGAKVSGSRFYFLKGAIARLELGLLSMAMDQAAANGFVPMITPTLVRRETMAGTGFDVEHDDEIYQLPKDDLYLVGTSEVAIAGYHADEIVDLSGGPLRYAGWSSCYRREAGSHGKDTRGIIRVHQFNKVEMFTYTTVEDSFAEHERLLAWEEEMLGKCELAYRVIDIAAGDLGLSAARKFDCEAWVPSQQRYREVTSTSNCTTFQARRLSIRERVTAADGSKAGTRMVATLNGTLATTRWMVAILEQHQQADGSIRVPEALRPYLGGLAELRP</sequence>
<keyword evidence="4 6" id="KW-0648">Protein biosynthesis</keyword>
<comment type="function">
    <text evidence="6">Catalyzes the attachment of serine to tRNA(Ser). Is also able to aminoacylate tRNA(Sec) with serine, to form the misacylated tRNA L-seryl-tRNA(Sec), which will be further converted into selenocysteinyl-tRNA(Sec).</text>
</comment>
<feature type="binding site" evidence="6 8">
    <location>
        <begin position="261"/>
        <end position="263"/>
    </location>
    <ligand>
        <name>ATP</name>
        <dbReference type="ChEBI" id="CHEBI:30616"/>
    </ligand>
</feature>
<evidence type="ECO:0000259" key="11">
    <source>
        <dbReference type="PROSITE" id="PS50862"/>
    </source>
</evidence>
<protein>
    <recommendedName>
        <fullName evidence="6">Serine--tRNA ligase</fullName>
        <ecNumber evidence="6">6.1.1.11</ecNumber>
    </recommendedName>
    <alternativeName>
        <fullName evidence="6">Seryl-tRNA synthetase</fullName>
        <shortName evidence="6">SerRS</shortName>
    </alternativeName>
    <alternativeName>
        <fullName evidence="6">Seryl-tRNA(Ser/Sec) synthetase</fullName>
    </alternativeName>
</protein>
<dbReference type="InterPro" id="IPR010978">
    <property type="entry name" value="tRNA-bd_arm"/>
</dbReference>
<keyword evidence="1 6" id="KW-0436">Ligase</keyword>
<feature type="binding site" evidence="6">
    <location>
        <position position="277"/>
    </location>
    <ligand>
        <name>ATP</name>
        <dbReference type="ChEBI" id="CHEBI:30616"/>
    </ligand>
</feature>
<dbReference type="Pfam" id="PF00587">
    <property type="entry name" value="tRNA-synt_2b"/>
    <property type="match status" value="1"/>
</dbReference>
<evidence type="ECO:0000313" key="12">
    <source>
        <dbReference type="EMBL" id="OMH25432.1"/>
    </source>
</evidence>
<feature type="region of interest" description="Disordered" evidence="10">
    <location>
        <begin position="1"/>
        <end position="22"/>
    </location>
</feature>
<dbReference type="InterPro" id="IPR002314">
    <property type="entry name" value="aa-tRNA-synt_IIb"/>
</dbReference>
<dbReference type="InterPro" id="IPR002317">
    <property type="entry name" value="Ser-tRNA-ligase_type_1"/>
</dbReference>
<evidence type="ECO:0000256" key="7">
    <source>
        <dbReference type="PIRSR" id="PIRSR001529-1"/>
    </source>
</evidence>
<feature type="binding site" evidence="7">
    <location>
        <position position="230"/>
    </location>
    <ligand>
        <name>L-serine</name>
        <dbReference type="ChEBI" id="CHEBI:33384"/>
    </ligand>
</feature>
<feature type="binding site" evidence="7">
    <location>
        <position position="386"/>
    </location>
    <ligand>
        <name>L-serine</name>
        <dbReference type="ChEBI" id="CHEBI:33384"/>
    </ligand>
</feature>
<dbReference type="InterPro" id="IPR033729">
    <property type="entry name" value="SerRS_core"/>
</dbReference>
<evidence type="ECO:0000256" key="10">
    <source>
        <dbReference type="SAM" id="MobiDB-lite"/>
    </source>
</evidence>
<keyword evidence="3 6" id="KW-0067">ATP-binding</keyword>
<keyword evidence="5 6" id="KW-0030">Aminoacyl-tRNA synthetase</keyword>
<comment type="similarity">
    <text evidence="6">Belongs to the class-II aminoacyl-tRNA synthetase family. Type-1 seryl-tRNA synthetase subfamily.</text>
</comment>
<dbReference type="PROSITE" id="PS50862">
    <property type="entry name" value="AA_TRNA_LIGASE_II"/>
    <property type="match status" value="1"/>
</dbReference>
<dbReference type="AlphaFoldDB" id="A0A1R1LD24"/>
<dbReference type="UniPathway" id="UPA00906">
    <property type="reaction ID" value="UER00895"/>
</dbReference>
<comment type="catalytic activity">
    <reaction evidence="6">
        <text>tRNA(Sec) + L-serine + ATP = L-seryl-tRNA(Sec) + AMP + diphosphate + H(+)</text>
        <dbReference type="Rhea" id="RHEA:42580"/>
        <dbReference type="Rhea" id="RHEA-COMP:9742"/>
        <dbReference type="Rhea" id="RHEA-COMP:10128"/>
        <dbReference type="ChEBI" id="CHEBI:15378"/>
        <dbReference type="ChEBI" id="CHEBI:30616"/>
        <dbReference type="ChEBI" id="CHEBI:33019"/>
        <dbReference type="ChEBI" id="CHEBI:33384"/>
        <dbReference type="ChEBI" id="CHEBI:78442"/>
        <dbReference type="ChEBI" id="CHEBI:78533"/>
        <dbReference type="ChEBI" id="CHEBI:456215"/>
        <dbReference type="EC" id="6.1.1.11"/>
    </reaction>
</comment>
<evidence type="ECO:0000256" key="1">
    <source>
        <dbReference type="ARBA" id="ARBA00022598"/>
    </source>
</evidence>
<comment type="subcellular location">
    <subcellularLocation>
        <location evidence="6">Cytoplasm</location>
    </subcellularLocation>
</comment>
<dbReference type="PANTHER" id="PTHR11778">
    <property type="entry name" value="SERYL-TRNA SYNTHETASE"/>
    <property type="match status" value="1"/>
</dbReference>
<evidence type="ECO:0000256" key="6">
    <source>
        <dbReference type="HAMAP-Rule" id="MF_00176"/>
    </source>
</evidence>
<dbReference type="RefSeq" id="WP_076703145.1">
    <property type="nucleotide sequence ID" value="NZ_MRDE01000026.1"/>
</dbReference>
<feature type="site" description="Important for serine binding" evidence="7">
    <location>
        <position position="388"/>
    </location>
</feature>
<keyword evidence="6" id="KW-0963">Cytoplasm</keyword>
<dbReference type="GO" id="GO:0005737">
    <property type="term" value="C:cytoplasm"/>
    <property type="evidence" value="ECO:0007669"/>
    <property type="project" value="UniProtKB-SubCell"/>
</dbReference>
<proteinExistence type="inferred from homology"/>
<comment type="subunit">
    <text evidence="6">Homodimer. The tRNA molecule binds across the dimer.</text>
</comment>
<dbReference type="STRING" id="554083.BKD30_05900"/>
<dbReference type="OrthoDB" id="9804647at2"/>
<dbReference type="PRINTS" id="PR00981">
    <property type="entry name" value="TRNASYNTHSER"/>
</dbReference>
<dbReference type="InterPro" id="IPR015866">
    <property type="entry name" value="Ser-tRNA-synth_1_N"/>
</dbReference>
<dbReference type="Gene3D" id="1.10.287.40">
    <property type="entry name" value="Serine-tRNA synthetase, tRNA binding domain"/>
    <property type="match status" value="1"/>
</dbReference>
<dbReference type="InterPro" id="IPR042103">
    <property type="entry name" value="SerRS_1_N_sf"/>
</dbReference>
<dbReference type="Pfam" id="PF02403">
    <property type="entry name" value="Seryl_tRNA_N"/>
    <property type="match status" value="1"/>
</dbReference>
<dbReference type="HAMAP" id="MF_00176">
    <property type="entry name" value="Ser_tRNA_synth_type1"/>
    <property type="match status" value="1"/>
</dbReference>
<evidence type="ECO:0000256" key="9">
    <source>
        <dbReference type="SAM" id="Coils"/>
    </source>
</evidence>
<feature type="binding site" evidence="6">
    <location>
        <position position="388"/>
    </location>
    <ligand>
        <name>L-serine</name>
        <dbReference type="ChEBI" id="CHEBI:33384"/>
    </ligand>
</feature>
<dbReference type="PIRSF" id="PIRSF001529">
    <property type="entry name" value="Ser-tRNA-synth_IIa"/>
    <property type="match status" value="1"/>
</dbReference>
<dbReference type="NCBIfam" id="TIGR00414">
    <property type="entry name" value="serS"/>
    <property type="match status" value="1"/>
</dbReference>
<dbReference type="GO" id="GO:0004828">
    <property type="term" value="F:serine-tRNA ligase activity"/>
    <property type="evidence" value="ECO:0007669"/>
    <property type="project" value="UniProtKB-UniRule"/>
</dbReference>
<comment type="domain">
    <text evidence="6">Consists of two distinct domains, a catalytic core and a N-terminal extension that is involved in tRNA binding.</text>
</comment>
<gene>
    <name evidence="6" type="primary">serS</name>
    <name evidence="12" type="ORF">BKD30_05900</name>
</gene>
<dbReference type="EMBL" id="MRDE01000026">
    <property type="protein sequence ID" value="OMH25432.1"/>
    <property type="molecule type" value="Genomic_DNA"/>
</dbReference>
<evidence type="ECO:0000256" key="5">
    <source>
        <dbReference type="ARBA" id="ARBA00023146"/>
    </source>
</evidence>
<feature type="binding site" evidence="6 8">
    <location>
        <begin position="348"/>
        <end position="351"/>
    </location>
    <ligand>
        <name>ATP</name>
        <dbReference type="ChEBI" id="CHEBI:30616"/>
    </ligand>
</feature>
<feature type="domain" description="Aminoacyl-transfer RNA synthetases class-II family profile" evidence="11">
    <location>
        <begin position="139"/>
        <end position="412"/>
    </location>
</feature>
<dbReference type="GO" id="GO:0016260">
    <property type="term" value="P:selenocysteine biosynthetic process"/>
    <property type="evidence" value="ECO:0007669"/>
    <property type="project" value="UniProtKB-UniRule"/>
</dbReference>
<accession>A0A1R1LD24</accession>
<dbReference type="EC" id="6.1.1.11" evidence="6"/>
<keyword evidence="9" id="KW-0175">Coiled coil</keyword>
<keyword evidence="2 6" id="KW-0547">Nucleotide-binding</keyword>
<evidence type="ECO:0000256" key="4">
    <source>
        <dbReference type="ARBA" id="ARBA00022917"/>
    </source>
</evidence>
<feature type="compositionally biased region" description="Basic and acidic residues" evidence="10">
    <location>
        <begin position="1"/>
        <end position="12"/>
    </location>
</feature>
<dbReference type="CDD" id="cd00770">
    <property type="entry name" value="SerRS_core"/>
    <property type="match status" value="1"/>
</dbReference>
<evidence type="ECO:0000256" key="8">
    <source>
        <dbReference type="PIRSR" id="PIRSR001529-2"/>
    </source>
</evidence>
<keyword evidence="13" id="KW-1185">Reference proteome</keyword>
<dbReference type="InterPro" id="IPR045864">
    <property type="entry name" value="aa-tRNA-synth_II/BPL/LPL"/>
</dbReference>
<dbReference type="GO" id="GO:0006434">
    <property type="term" value="P:seryl-tRNA aminoacylation"/>
    <property type="evidence" value="ECO:0007669"/>
    <property type="project" value="UniProtKB-UniRule"/>
</dbReference>
<feature type="binding site" evidence="6">
    <location>
        <begin position="230"/>
        <end position="232"/>
    </location>
    <ligand>
        <name>L-serine</name>
        <dbReference type="ChEBI" id="CHEBI:33384"/>
    </ligand>
</feature>